<evidence type="ECO:0000313" key="7">
    <source>
        <dbReference type="Proteomes" id="UP000281431"/>
    </source>
</evidence>
<evidence type="ECO:0000256" key="5">
    <source>
        <dbReference type="RuleBase" id="RU003322"/>
    </source>
</evidence>
<dbReference type="InterPro" id="IPR013126">
    <property type="entry name" value="Hsp_70_fam"/>
</dbReference>
<keyword evidence="3 5" id="KW-0067">ATP-binding</keyword>
<dbReference type="InterPro" id="IPR029047">
    <property type="entry name" value="HSP70_peptide-bd_sf"/>
</dbReference>
<dbReference type="FunFam" id="3.30.420.40:FF:000071">
    <property type="entry name" value="Molecular chaperone DnaK"/>
    <property type="match status" value="1"/>
</dbReference>
<dbReference type="Gene3D" id="3.90.640.10">
    <property type="entry name" value="Actin, Chain A, domain 4"/>
    <property type="match status" value="1"/>
</dbReference>
<dbReference type="AlphaFoldDB" id="A0A3N6PHI9"/>
<accession>A0A3N6PHI9</accession>
<sequence length="524" mass="57036">MAHSVGIDLGTTSSAVARIVGTDPVVLTAETGERTVPSVVGFDEDGEEVYVGRTAVNFETQHPERVINSVKRRMGEQDPVAYVNGEEYLPEEISALILKKLKQTAEDQLGSRVTNAVITVPAYFGNEQREATKRAGRIAGLTVDRIINEPTAAMLAHGIDRDDETTALVYDLGGGTFDVSIVKATAGIFEVVATDGLRHHGGDDWDDRLVAQMQRIIAEETGQSVAEDPQKIQRLWKAAREAKHELTHREKTTIRIPFIVDDWNFEKTITREQFEGMTEDLLDPTVATCHDVLEESGVDADDLDVVLLVGGSTRMPQVGTRLKEAFGDVVRRSESPDEVVAKGAAVQAGLLSDSLPAVREEGSEALQRQEETALETTDDSYDLPTVYDDAVLIDVTSKSLGTKLKGDNFAKVIRKNASIPAEQTERFVTTEDDQTIIRVGVYQGESMTASENALLGEFVLSGLPRLPAGEAKVDVTFRINADGILEVTAESVQKGHSDGITIESGVEYSERNIETMRSGLPVVK</sequence>
<dbReference type="InterPro" id="IPR018181">
    <property type="entry name" value="Heat_shock_70_CS"/>
</dbReference>
<proteinExistence type="inferred from homology"/>
<comment type="similarity">
    <text evidence="1 5">Belongs to the heat shock protein 70 family.</text>
</comment>
<dbReference type="InterPro" id="IPR043129">
    <property type="entry name" value="ATPase_NBD"/>
</dbReference>
<gene>
    <name evidence="6" type="primary">dnaK</name>
    <name evidence="6" type="ORF">EA472_12845</name>
</gene>
<dbReference type="Gene3D" id="3.30.420.40">
    <property type="match status" value="2"/>
</dbReference>
<dbReference type="SUPFAM" id="SSF53067">
    <property type="entry name" value="Actin-like ATPase domain"/>
    <property type="match status" value="2"/>
</dbReference>
<evidence type="ECO:0000256" key="3">
    <source>
        <dbReference type="ARBA" id="ARBA00022840"/>
    </source>
</evidence>
<dbReference type="GO" id="GO:0005524">
    <property type="term" value="F:ATP binding"/>
    <property type="evidence" value="ECO:0007669"/>
    <property type="project" value="UniProtKB-KW"/>
</dbReference>
<dbReference type="PANTHER" id="PTHR19375">
    <property type="entry name" value="HEAT SHOCK PROTEIN 70KDA"/>
    <property type="match status" value="1"/>
</dbReference>
<dbReference type="GO" id="GO:0140662">
    <property type="term" value="F:ATP-dependent protein folding chaperone"/>
    <property type="evidence" value="ECO:0007669"/>
    <property type="project" value="InterPro"/>
</dbReference>
<dbReference type="SUPFAM" id="SSF100920">
    <property type="entry name" value="Heat shock protein 70kD (HSP70), peptide-binding domain"/>
    <property type="match status" value="1"/>
</dbReference>
<dbReference type="PRINTS" id="PR00301">
    <property type="entry name" value="HEATSHOCK70"/>
</dbReference>
<protein>
    <submittedName>
        <fullName evidence="6">Molecular chaperone DnaK</fullName>
    </submittedName>
</protein>
<dbReference type="PROSITE" id="PS00329">
    <property type="entry name" value="HSP70_2"/>
    <property type="match status" value="1"/>
</dbReference>
<dbReference type="Pfam" id="PF00012">
    <property type="entry name" value="HSP70"/>
    <property type="match status" value="2"/>
</dbReference>
<evidence type="ECO:0000256" key="2">
    <source>
        <dbReference type="ARBA" id="ARBA00022741"/>
    </source>
</evidence>
<keyword evidence="2 5" id="KW-0547">Nucleotide-binding</keyword>
<organism evidence="6 7">
    <name type="scientific">Natrarchaeobius chitinivorans</name>
    <dbReference type="NCBI Taxonomy" id="1679083"/>
    <lineage>
        <taxon>Archaea</taxon>
        <taxon>Methanobacteriati</taxon>
        <taxon>Methanobacteriota</taxon>
        <taxon>Stenosarchaea group</taxon>
        <taxon>Halobacteria</taxon>
        <taxon>Halobacteriales</taxon>
        <taxon>Natrialbaceae</taxon>
        <taxon>Natrarchaeobius</taxon>
    </lineage>
</organism>
<name>A0A3N6PHI9_NATCH</name>
<dbReference type="Proteomes" id="UP000281431">
    <property type="component" value="Unassembled WGS sequence"/>
</dbReference>
<evidence type="ECO:0000313" key="6">
    <source>
        <dbReference type="EMBL" id="RQH00090.1"/>
    </source>
</evidence>
<dbReference type="Gene3D" id="2.60.34.10">
    <property type="entry name" value="Substrate Binding Domain Of DNAk, Chain A, domain 1"/>
    <property type="match status" value="1"/>
</dbReference>
<evidence type="ECO:0000256" key="4">
    <source>
        <dbReference type="ARBA" id="ARBA00023186"/>
    </source>
</evidence>
<dbReference type="PROSITE" id="PS00297">
    <property type="entry name" value="HSP70_1"/>
    <property type="match status" value="1"/>
</dbReference>
<dbReference type="EMBL" id="REFZ01000007">
    <property type="protein sequence ID" value="RQH00090.1"/>
    <property type="molecule type" value="Genomic_DNA"/>
</dbReference>
<dbReference type="OrthoDB" id="9944at2157"/>
<dbReference type="PROSITE" id="PS01036">
    <property type="entry name" value="HSP70_3"/>
    <property type="match status" value="1"/>
</dbReference>
<dbReference type="FunFam" id="3.90.640.10:FF:000003">
    <property type="entry name" value="Molecular chaperone DnaK"/>
    <property type="match status" value="1"/>
</dbReference>
<comment type="caution">
    <text evidence="6">The sequence shown here is derived from an EMBL/GenBank/DDBJ whole genome shotgun (WGS) entry which is preliminary data.</text>
</comment>
<reference evidence="6 7" key="1">
    <citation type="submission" date="2018-10" db="EMBL/GenBank/DDBJ databases">
        <title>Natrarchaeobius chitinivorans gen. nov., sp. nov., and Natrarchaeobius haloalkaliphilus sp. nov., alkaliphilic, chitin-utilizing haloarchaea from hypersaline alkaline lakes.</title>
        <authorList>
            <person name="Sorokin D.Y."/>
            <person name="Elcheninov A.G."/>
            <person name="Kostrikina N.A."/>
            <person name="Bale N.J."/>
            <person name="Sinninghe Damste J.S."/>
            <person name="Khijniak T.V."/>
            <person name="Kublanov I.V."/>
            <person name="Toshchakov S.V."/>
        </authorList>
    </citation>
    <scope>NUCLEOTIDE SEQUENCE [LARGE SCALE GENOMIC DNA]</scope>
    <source>
        <strain evidence="6 7">AArcht7</strain>
    </source>
</reference>
<keyword evidence="4" id="KW-0143">Chaperone</keyword>
<evidence type="ECO:0000256" key="1">
    <source>
        <dbReference type="ARBA" id="ARBA00007381"/>
    </source>
</evidence>
<dbReference type="CDD" id="cd24029">
    <property type="entry name" value="ASKHA_NBD_HSP70_DnaK_HscA_HscC"/>
    <property type="match status" value="1"/>
</dbReference>
<keyword evidence="7" id="KW-1185">Reference proteome</keyword>